<proteinExistence type="predicted"/>
<feature type="region of interest" description="Disordered" evidence="1">
    <location>
        <begin position="221"/>
        <end position="241"/>
    </location>
</feature>
<feature type="region of interest" description="Disordered" evidence="1">
    <location>
        <begin position="1058"/>
        <end position="1087"/>
    </location>
</feature>
<feature type="region of interest" description="Disordered" evidence="1">
    <location>
        <begin position="952"/>
        <end position="1040"/>
    </location>
</feature>
<dbReference type="AlphaFoldDB" id="A0A5J4VC35"/>
<feature type="compositionally biased region" description="Acidic residues" evidence="1">
    <location>
        <begin position="957"/>
        <end position="970"/>
    </location>
</feature>
<evidence type="ECO:0000256" key="1">
    <source>
        <dbReference type="SAM" id="MobiDB-lite"/>
    </source>
</evidence>
<feature type="compositionally biased region" description="Acidic residues" evidence="1">
    <location>
        <begin position="993"/>
        <end position="1002"/>
    </location>
</feature>
<evidence type="ECO:0000313" key="3">
    <source>
        <dbReference type="Proteomes" id="UP000324800"/>
    </source>
</evidence>
<comment type="caution">
    <text evidence="2">The sequence shown here is derived from an EMBL/GenBank/DDBJ whole genome shotgun (WGS) entry which is preliminary data.</text>
</comment>
<feature type="region of interest" description="Disordered" evidence="1">
    <location>
        <begin position="788"/>
        <end position="820"/>
    </location>
</feature>
<feature type="compositionally biased region" description="Basic and acidic residues" evidence="1">
    <location>
        <begin position="980"/>
        <end position="991"/>
    </location>
</feature>
<feature type="compositionally biased region" description="Basic and acidic residues" evidence="1">
    <location>
        <begin position="221"/>
        <end position="230"/>
    </location>
</feature>
<dbReference type="OrthoDB" id="10691671at2759"/>
<feature type="region of interest" description="Disordered" evidence="1">
    <location>
        <begin position="80"/>
        <end position="101"/>
    </location>
</feature>
<sequence length="1125" mass="129032">MAALFIIKQSNAIRGENALFSTICLNDKTRKCGVNLPGRFRKHVEKREDISMILSAPLLPKQEEIEAAVELNAKMLDAQNTAQEDQKKKTSESTKDEVKERKNLANLEEFEDHIEDHEANYKSLLREVDEIFQERGITNMNLSGAADKFMLISRVEEQGGISTGRDLAQERRKAAKDAIIKAEQERLRKIKEKEEMFNRLAFKQNGRPPVVNLDEEISKLKKKVKDDNQQGKKKRRKPDELMLLQEPLNPKAVAVEKPTILTGTSDELMEHMILVTDHEQRKNLSPLTRRRGRKAKSGNDLDDDREGNFTGGALGFDPRLFLNINEEVKANPLYATNAVQLMRVLLGGADYQTLQSPLYTKMPQSPLTGTRSYIPLQPLQTGQGLAATERSFGINETDRSFQIQGTPIIGNSSIPQNVPNLNLNDTSGVSSISIKGTTNPFYTNSKNEGSSSSQSLSAYKLTPMNSLGETGRSLNGQIAMLPDGKHDIRIPLKFIAPVKLYDHFEHWEDIVYTNGIETEERRTQRYNQILDEEAKLRATSRGLFLLSTKQKMRTVRWIILVSSVARLALTQDGLMEDRARRHLIQENQEAIQKRLNEEREINFKKWGIRVRASFQIIARTLGRVALQYRVKERLRNQVILHRILLSCRAQLLFQIRVGQFRRYVIRCQFAAQDLFESIDARIEILDELWWQTEQALLRRIPLKAADVNMYSGNKAKKGPEVIRQQQTPTSHSMGMLDKMQIHTYDEFSKDLYVSNLKLARVQKLQNLQEEDIVVAFRKKLKQKKIDVGDEVTSNKSGSYSSDPNSLSTQSNSGSQSQLPPLLKATSRSKLLVQGNEKGMLSRQGSKSRLLQRQSSRVSTTNLLRQAALSFTGGISMGPSTIVKAQNISPARKGGIHEGGFFISEEIRHKLIREEITNCRHLFIMEVAGRFRLYRQQLEAQRIQLELLEQEKEKDNELSDVDIDESDMEESNDGKTNQVQEEEKKDEEKSIQQEDVENNEDEEDNKKEEKEENNKRKKQQNKGKVTQGNLNNQKNGELKEAQKELKKIKDIEEKKKKRLLIKRKKEKEKEKKRKEELKQRKQRQAEAKASDKIIFPFFQMARISIKELVLTGMIKTMSEWLLDQNY</sequence>
<feature type="compositionally biased region" description="Polar residues" evidence="1">
    <location>
        <begin position="1022"/>
        <end position="1034"/>
    </location>
</feature>
<feature type="compositionally biased region" description="Low complexity" evidence="1">
    <location>
        <begin position="804"/>
        <end position="818"/>
    </location>
</feature>
<evidence type="ECO:0000313" key="2">
    <source>
        <dbReference type="EMBL" id="KAA6380090.1"/>
    </source>
</evidence>
<dbReference type="Proteomes" id="UP000324800">
    <property type="component" value="Unassembled WGS sequence"/>
</dbReference>
<dbReference type="EMBL" id="SNRW01008102">
    <property type="protein sequence ID" value="KAA6380090.1"/>
    <property type="molecule type" value="Genomic_DNA"/>
</dbReference>
<feature type="compositionally biased region" description="Basic and acidic residues" evidence="1">
    <location>
        <begin position="1066"/>
        <end position="1087"/>
    </location>
</feature>
<organism evidence="2 3">
    <name type="scientific">Streblomastix strix</name>
    <dbReference type="NCBI Taxonomy" id="222440"/>
    <lineage>
        <taxon>Eukaryota</taxon>
        <taxon>Metamonada</taxon>
        <taxon>Preaxostyla</taxon>
        <taxon>Oxymonadida</taxon>
        <taxon>Streblomastigidae</taxon>
        <taxon>Streblomastix</taxon>
    </lineage>
</organism>
<feature type="compositionally biased region" description="Basic and acidic residues" evidence="1">
    <location>
        <begin position="84"/>
        <end position="101"/>
    </location>
</feature>
<feature type="region of interest" description="Disordered" evidence="1">
    <location>
        <begin position="282"/>
        <end position="307"/>
    </location>
</feature>
<protein>
    <submittedName>
        <fullName evidence="2">Uncharacterized protein</fullName>
    </submittedName>
</protein>
<name>A0A5J4VC35_9EUKA</name>
<feature type="compositionally biased region" description="Polar residues" evidence="1">
    <location>
        <begin position="791"/>
        <end position="803"/>
    </location>
</feature>
<gene>
    <name evidence="2" type="ORF">EZS28_024383</name>
</gene>
<feature type="compositionally biased region" description="Basic and acidic residues" evidence="1">
    <location>
        <begin position="1003"/>
        <end position="1013"/>
    </location>
</feature>
<reference evidence="2 3" key="1">
    <citation type="submission" date="2019-03" db="EMBL/GenBank/DDBJ databases">
        <title>Single cell metagenomics reveals metabolic interactions within the superorganism composed of flagellate Streblomastix strix and complex community of Bacteroidetes bacteria on its surface.</title>
        <authorList>
            <person name="Treitli S.C."/>
            <person name="Kolisko M."/>
            <person name="Husnik F."/>
            <person name="Keeling P."/>
            <person name="Hampl V."/>
        </authorList>
    </citation>
    <scope>NUCLEOTIDE SEQUENCE [LARGE SCALE GENOMIC DNA]</scope>
    <source>
        <strain evidence="2">ST1C</strain>
    </source>
</reference>
<accession>A0A5J4VC35</accession>